<keyword evidence="3" id="KW-1185">Reference proteome</keyword>
<feature type="coiled-coil region" evidence="1">
    <location>
        <begin position="98"/>
        <end position="132"/>
    </location>
</feature>
<protein>
    <submittedName>
        <fullName evidence="2">Uncharacterized protein</fullName>
    </submittedName>
</protein>
<dbReference type="OrthoDB" id="1921288at2759"/>
<dbReference type="PANTHER" id="PTHR21470:SF10">
    <property type="entry name" value="RAB6-INTERACTING GOLGIN"/>
    <property type="match status" value="1"/>
</dbReference>
<evidence type="ECO:0000256" key="1">
    <source>
        <dbReference type="SAM" id="Coils"/>
    </source>
</evidence>
<feature type="coiled-coil region" evidence="1">
    <location>
        <begin position="17"/>
        <end position="62"/>
    </location>
</feature>
<proteinExistence type="predicted"/>
<accession>A0A2U1P569</accession>
<dbReference type="EMBL" id="PKPP01001656">
    <property type="protein sequence ID" value="PWA80915.1"/>
    <property type="molecule type" value="Genomic_DNA"/>
</dbReference>
<evidence type="ECO:0000313" key="2">
    <source>
        <dbReference type="EMBL" id="PWA80915.1"/>
    </source>
</evidence>
<keyword evidence="1" id="KW-0175">Coiled coil</keyword>
<reference evidence="2 3" key="1">
    <citation type="journal article" date="2018" name="Mol. Plant">
        <title>The genome of Artemisia annua provides insight into the evolution of Asteraceae family and artemisinin biosynthesis.</title>
        <authorList>
            <person name="Shen Q."/>
            <person name="Zhang L."/>
            <person name="Liao Z."/>
            <person name="Wang S."/>
            <person name="Yan T."/>
            <person name="Shi P."/>
            <person name="Liu M."/>
            <person name="Fu X."/>
            <person name="Pan Q."/>
            <person name="Wang Y."/>
            <person name="Lv Z."/>
            <person name="Lu X."/>
            <person name="Zhang F."/>
            <person name="Jiang W."/>
            <person name="Ma Y."/>
            <person name="Chen M."/>
            <person name="Hao X."/>
            <person name="Li L."/>
            <person name="Tang Y."/>
            <person name="Lv G."/>
            <person name="Zhou Y."/>
            <person name="Sun X."/>
            <person name="Brodelius P.E."/>
            <person name="Rose J.K.C."/>
            <person name="Tang K."/>
        </authorList>
    </citation>
    <scope>NUCLEOTIDE SEQUENCE [LARGE SCALE GENOMIC DNA]</scope>
    <source>
        <strain evidence="3">cv. Huhao1</strain>
        <tissue evidence="2">Leaf</tissue>
    </source>
</reference>
<dbReference type="AlphaFoldDB" id="A0A2U1P569"/>
<gene>
    <name evidence="2" type="ORF">CTI12_AA127900</name>
</gene>
<dbReference type="InterPro" id="IPR007033">
    <property type="entry name" value="GORAB"/>
</dbReference>
<dbReference type="PANTHER" id="PTHR21470">
    <property type="entry name" value="RAB6-INTERACTING PROTEIN GORAB"/>
    <property type="match status" value="1"/>
</dbReference>
<dbReference type="STRING" id="35608.A0A2U1P569"/>
<sequence length="152" mass="17838">MTNIETMLSNVLFDGNNEEEKQAIELFQAKEEEIQKKKLQIRQKLELQISRAEEETKRLSRVWEELEVLTDPVRKELATVRKKVDSVNRELRSLGISCQKKEKEYKEASEALHQKNEERNQLTVALAELVKESDKARMKKLEELNKILEPSC</sequence>
<name>A0A2U1P569_ARTAN</name>
<comment type="caution">
    <text evidence="2">The sequence shown here is derived from an EMBL/GenBank/DDBJ whole genome shotgun (WGS) entry which is preliminary data.</text>
</comment>
<evidence type="ECO:0000313" key="3">
    <source>
        <dbReference type="Proteomes" id="UP000245207"/>
    </source>
</evidence>
<dbReference type="Proteomes" id="UP000245207">
    <property type="component" value="Unassembled WGS sequence"/>
</dbReference>
<organism evidence="2 3">
    <name type="scientific">Artemisia annua</name>
    <name type="common">Sweet wormwood</name>
    <dbReference type="NCBI Taxonomy" id="35608"/>
    <lineage>
        <taxon>Eukaryota</taxon>
        <taxon>Viridiplantae</taxon>
        <taxon>Streptophyta</taxon>
        <taxon>Embryophyta</taxon>
        <taxon>Tracheophyta</taxon>
        <taxon>Spermatophyta</taxon>
        <taxon>Magnoliopsida</taxon>
        <taxon>eudicotyledons</taxon>
        <taxon>Gunneridae</taxon>
        <taxon>Pentapetalae</taxon>
        <taxon>asterids</taxon>
        <taxon>campanulids</taxon>
        <taxon>Asterales</taxon>
        <taxon>Asteraceae</taxon>
        <taxon>Asteroideae</taxon>
        <taxon>Anthemideae</taxon>
        <taxon>Artemisiinae</taxon>
        <taxon>Artemisia</taxon>
    </lineage>
</organism>
<dbReference type="Pfam" id="PF04949">
    <property type="entry name" value="Transcrip_act"/>
    <property type="match status" value="1"/>
</dbReference>